<dbReference type="EMBL" id="NGJN01000010">
    <property type="protein sequence ID" value="OZV66404.1"/>
    <property type="molecule type" value="Genomic_DNA"/>
</dbReference>
<evidence type="ECO:0000313" key="2">
    <source>
        <dbReference type="EMBL" id="OZV66404.1"/>
    </source>
</evidence>
<dbReference type="OrthoDB" id="1447634at2"/>
<accession>A0A265UM37</accession>
<reference evidence="2 3" key="1">
    <citation type="submission" date="2017-05" db="EMBL/GenBank/DDBJ databases">
        <title>The draft genome sequence of Idiomarina salinarum WNB302.</title>
        <authorList>
            <person name="Sun Y."/>
            <person name="Chen B."/>
            <person name="Du Z."/>
        </authorList>
    </citation>
    <scope>NUCLEOTIDE SEQUENCE [LARGE SCALE GENOMIC DNA]</scope>
    <source>
        <strain evidence="2 3">WNB302</strain>
    </source>
</reference>
<keyword evidence="3" id="KW-1185">Reference proteome</keyword>
<feature type="transmembrane region" description="Helical" evidence="1">
    <location>
        <begin position="19"/>
        <end position="37"/>
    </location>
</feature>
<comment type="caution">
    <text evidence="2">The sequence shown here is derived from an EMBL/GenBank/DDBJ whole genome shotgun (WGS) entry which is preliminary data.</text>
</comment>
<evidence type="ECO:0000313" key="3">
    <source>
        <dbReference type="Proteomes" id="UP000216840"/>
    </source>
</evidence>
<protein>
    <submittedName>
        <fullName evidence="2">Uncharacterized protein</fullName>
    </submittedName>
</protein>
<evidence type="ECO:0000256" key="1">
    <source>
        <dbReference type="SAM" id="Phobius"/>
    </source>
</evidence>
<name>A0A265UM37_9FLAO</name>
<dbReference type="AlphaFoldDB" id="A0A265UM37"/>
<dbReference type="RefSeq" id="WP_094969392.1">
    <property type="nucleotide sequence ID" value="NZ_NGJN01000010.1"/>
</dbReference>
<keyword evidence="1" id="KW-0472">Membrane</keyword>
<feature type="transmembrane region" description="Helical" evidence="1">
    <location>
        <begin position="43"/>
        <end position="67"/>
    </location>
</feature>
<dbReference type="Pfam" id="PF19589">
    <property type="entry name" value="DUF6095"/>
    <property type="match status" value="1"/>
</dbReference>
<keyword evidence="1" id="KW-1133">Transmembrane helix</keyword>
<gene>
    <name evidence="2" type="ORF">CA834_14220</name>
</gene>
<dbReference type="InterPro" id="IPR046077">
    <property type="entry name" value="DUF6095"/>
</dbReference>
<sequence>MEEDHKTDKDILIKGLKRLGICLLLMFTGPTLLHLALDNSDKPLYIPLLILALILCAMAILFLFLGINTIMKSMFKKN</sequence>
<dbReference type="Proteomes" id="UP000216840">
    <property type="component" value="Unassembled WGS sequence"/>
</dbReference>
<proteinExistence type="predicted"/>
<keyword evidence="1" id="KW-0812">Transmembrane</keyword>
<organism evidence="2 3">
    <name type="scientific">Winogradskyella aurantia</name>
    <dbReference type="NCBI Taxonomy" id="1915063"/>
    <lineage>
        <taxon>Bacteria</taxon>
        <taxon>Pseudomonadati</taxon>
        <taxon>Bacteroidota</taxon>
        <taxon>Flavobacteriia</taxon>
        <taxon>Flavobacteriales</taxon>
        <taxon>Flavobacteriaceae</taxon>
        <taxon>Winogradskyella</taxon>
    </lineage>
</organism>